<keyword evidence="2" id="KW-1185">Reference proteome</keyword>
<organism evidence="1 2">
    <name type="scientific">Colocasia esculenta</name>
    <name type="common">Wild taro</name>
    <name type="synonym">Arum esculentum</name>
    <dbReference type="NCBI Taxonomy" id="4460"/>
    <lineage>
        <taxon>Eukaryota</taxon>
        <taxon>Viridiplantae</taxon>
        <taxon>Streptophyta</taxon>
        <taxon>Embryophyta</taxon>
        <taxon>Tracheophyta</taxon>
        <taxon>Spermatophyta</taxon>
        <taxon>Magnoliopsida</taxon>
        <taxon>Liliopsida</taxon>
        <taxon>Araceae</taxon>
        <taxon>Aroideae</taxon>
        <taxon>Colocasieae</taxon>
        <taxon>Colocasia</taxon>
    </lineage>
</organism>
<sequence>MKKDDPIKHEKPSLSLTQSGLNKVLLEALVHGEEDLRRMRTKGLNAQIRVLLFVKLINQQSLLMNVSVTALIIPVRLYQPTSV</sequence>
<proteinExistence type="predicted"/>
<evidence type="ECO:0000313" key="1">
    <source>
        <dbReference type="EMBL" id="MQM03672.1"/>
    </source>
</evidence>
<dbReference type="Proteomes" id="UP000652761">
    <property type="component" value="Unassembled WGS sequence"/>
</dbReference>
<dbReference type="AlphaFoldDB" id="A0A843W1M5"/>
<evidence type="ECO:0000313" key="2">
    <source>
        <dbReference type="Proteomes" id="UP000652761"/>
    </source>
</evidence>
<name>A0A843W1M5_COLES</name>
<gene>
    <name evidence="1" type="ORF">Taro_036455</name>
</gene>
<protein>
    <submittedName>
        <fullName evidence="1">Uncharacterized protein</fullName>
    </submittedName>
</protein>
<comment type="caution">
    <text evidence="1">The sequence shown here is derived from an EMBL/GenBank/DDBJ whole genome shotgun (WGS) entry which is preliminary data.</text>
</comment>
<accession>A0A843W1M5</accession>
<dbReference type="EMBL" id="NMUH01003079">
    <property type="protein sequence ID" value="MQM03672.1"/>
    <property type="molecule type" value="Genomic_DNA"/>
</dbReference>
<reference evidence="1" key="1">
    <citation type="submission" date="2017-07" db="EMBL/GenBank/DDBJ databases">
        <title>Taro Niue Genome Assembly and Annotation.</title>
        <authorList>
            <person name="Atibalentja N."/>
            <person name="Keating K."/>
            <person name="Fields C.J."/>
        </authorList>
    </citation>
    <scope>NUCLEOTIDE SEQUENCE</scope>
    <source>
        <strain evidence="1">Niue_2</strain>
        <tissue evidence="1">Leaf</tissue>
    </source>
</reference>